<dbReference type="OrthoDB" id="654211at2759"/>
<keyword evidence="4 7" id="KW-0863">Zinc-finger</keyword>
<evidence type="ECO:0000256" key="5">
    <source>
        <dbReference type="ARBA" id="ARBA00022833"/>
    </source>
</evidence>
<dbReference type="PANTHER" id="PTHR45718">
    <property type="entry name" value="TRANSCRIPTIONAL ACTIVATOR CUBITUS INTERRUPTUS"/>
    <property type="match status" value="1"/>
</dbReference>
<evidence type="ECO:0000256" key="1">
    <source>
        <dbReference type="ARBA" id="ARBA00004123"/>
    </source>
</evidence>
<dbReference type="Pfam" id="PF00096">
    <property type="entry name" value="zf-C2H2"/>
    <property type="match status" value="1"/>
</dbReference>
<dbReference type="STRING" id="90262.A0A1X2I6W8"/>
<dbReference type="AlphaFoldDB" id="A0A1X2I6W8"/>
<sequence length="141" mass="16424">MNATGAQIDDGGDDDDAPYICQWADCAMEFEKQPQLIAHVKTLHIGTGKSFYQCRWNGCQRGEKPFTKRHKMHNHLRVHTGERPYICMEEGCGKRFARPDSLSTHGKIHTNIRPYECQHENCDKAYYHLRSLRKHEKSHKI</sequence>
<evidence type="ECO:0000256" key="7">
    <source>
        <dbReference type="PROSITE-ProRule" id="PRU00042"/>
    </source>
</evidence>
<evidence type="ECO:0000313" key="10">
    <source>
        <dbReference type="Proteomes" id="UP000193560"/>
    </source>
</evidence>
<keyword evidence="10" id="KW-1185">Reference proteome</keyword>
<proteinExistence type="predicted"/>
<evidence type="ECO:0000313" key="9">
    <source>
        <dbReference type="EMBL" id="ORZ10481.1"/>
    </source>
</evidence>
<dbReference type="Pfam" id="PF23561">
    <property type="entry name" value="zf-C2H2_15"/>
    <property type="match status" value="1"/>
</dbReference>
<dbReference type="PROSITE" id="PS00028">
    <property type="entry name" value="ZINC_FINGER_C2H2_1"/>
    <property type="match status" value="3"/>
</dbReference>
<evidence type="ECO:0000256" key="4">
    <source>
        <dbReference type="ARBA" id="ARBA00022771"/>
    </source>
</evidence>
<feature type="domain" description="C2H2-type" evidence="8">
    <location>
        <begin position="52"/>
        <end position="84"/>
    </location>
</feature>
<dbReference type="GO" id="GO:0008270">
    <property type="term" value="F:zinc ion binding"/>
    <property type="evidence" value="ECO:0007669"/>
    <property type="project" value="UniProtKB-KW"/>
</dbReference>
<dbReference type="SMART" id="SM00355">
    <property type="entry name" value="ZnF_C2H2"/>
    <property type="match status" value="4"/>
</dbReference>
<dbReference type="PROSITE" id="PS50157">
    <property type="entry name" value="ZINC_FINGER_C2H2_2"/>
    <property type="match status" value="4"/>
</dbReference>
<dbReference type="EMBL" id="MCGE01000024">
    <property type="protein sequence ID" value="ORZ10481.1"/>
    <property type="molecule type" value="Genomic_DNA"/>
</dbReference>
<dbReference type="GO" id="GO:0005634">
    <property type="term" value="C:nucleus"/>
    <property type="evidence" value="ECO:0007669"/>
    <property type="project" value="UniProtKB-SubCell"/>
</dbReference>
<comment type="caution">
    <text evidence="9">The sequence shown here is derived from an EMBL/GenBank/DDBJ whole genome shotgun (WGS) entry which is preliminary data.</text>
</comment>
<dbReference type="InterPro" id="IPR013087">
    <property type="entry name" value="Znf_C2H2_type"/>
</dbReference>
<evidence type="ECO:0000256" key="3">
    <source>
        <dbReference type="ARBA" id="ARBA00022737"/>
    </source>
</evidence>
<dbReference type="Proteomes" id="UP000193560">
    <property type="component" value="Unassembled WGS sequence"/>
</dbReference>
<keyword evidence="2" id="KW-0479">Metal-binding</keyword>
<evidence type="ECO:0000256" key="2">
    <source>
        <dbReference type="ARBA" id="ARBA00022723"/>
    </source>
</evidence>
<keyword evidence="6" id="KW-0539">Nucleus</keyword>
<name>A0A1X2I6W8_9FUNG</name>
<protein>
    <recommendedName>
        <fullName evidence="8">C2H2-type domain-containing protein</fullName>
    </recommendedName>
</protein>
<keyword evidence="5" id="KW-0862">Zinc</keyword>
<feature type="domain" description="C2H2-type" evidence="8">
    <location>
        <begin position="19"/>
        <end position="49"/>
    </location>
</feature>
<dbReference type="InterPro" id="IPR043359">
    <property type="entry name" value="GLI-like"/>
</dbReference>
<dbReference type="GO" id="GO:0000981">
    <property type="term" value="F:DNA-binding transcription factor activity, RNA polymerase II-specific"/>
    <property type="evidence" value="ECO:0007669"/>
    <property type="project" value="TreeGrafter"/>
</dbReference>
<dbReference type="Gene3D" id="3.30.160.60">
    <property type="entry name" value="Classic Zinc Finger"/>
    <property type="match status" value="4"/>
</dbReference>
<comment type="subcellular location">
    <subcellularLocation>
        <location evidence="1">Nucleus</location>
    </subcellularLocation>
</comment>
<accession>A0A1X2I6W8</accession>
<dbReference type="FunFam" id="3.30.160.60:FF:000007">
    <property type="entry name" value="Basic krueppel-like factor 3"/>
    <property type="match status" value="1"/>
</dbReference>
<evidence type="ECO:0000256" key="6">
    <source>
        <dbReference type="ARBA" id="ARBA00023242"/>
    </source>
</evidence>
<gene>
    <name evidence="9" type="ORF">BCR42DRAFT_333749</name>
</gene>
<dbReference type="SUPFAM" id="SSF57667">
    <property type="entry name" value="beta-beta-alpha zinc fingers"/>
    <property type="match status" value="3"/>
</dbReference>
<dbReference type="InterPro" id="IPR036236">
    <property type="entry name" value="Znf_C2H2_sf"/>
</dbReference>
<dbReference type="InterPro" id="IPR056436">
    <property type="entry name" value="Znf-C2H2_ZIC1-5/GLI1-3-like"/>
</dbReference>
<feature type="domain" description="C2H2-type" evidence="8">
    <location>
        <begin position="115"/>
        <end position="141"/>
    </location>
</feature>
<reference evidence="9 10" key="1">
    <citation type="submission" date="2016-07" db="EMBL/GenBank/DDBJ databases">
        <title>Pervasive Adenine N6-methylation of Active Genes in Fungi.</title>
        <authorList>
            <consortium name="DOE Joint Genome Institute"/>
            <person name="Mondo S.J."/>
            <person name="Dannebaum R.O."/>
            <person name="Kuo R.C."/>
            <person name="Labutti K."/>
            <person name="Haridas S."/>
            <person name="Kuo A."/>
            <person name="Salamov A."/>
            <person name="Ahrendt S.R."/>
            <person name="Lipzen A."/>
            <person name="Sullivan W."/>
            <person name="Andreopoulos W.B."/>
            <person name="Clum A."/>
            <person name="Lindquist E."/>
            <person name="Daum C."/>
            <person name="Ramamoorthy G.K."/>
            <person name="Gryganskyi A."/>
            <person name="Culley D."/>
            <person name="Magnuson J.K."/>
            <person name="James T.Y."/>
            <person name="O'Malley M.A."/>
            <person name="Stajich J.E."/>
            <person name="Spatafora J.W."/>
            <person name="Visel A."/>
            <person name="Grigoriev I.V."/>
        </authorList>
    </citation>
    <scope>NUCLEOTIDE SEQUENCE [LARGE SCALE GENOMIC DNA]</scope>
    <source>
        <strain evidence="9 10">NRRL 1336</strain>
    </source>
</reference>
<keyword evidence="3" id="KW-0677">Repeat</keyword>
<organism evidence="9 10">
    <name type="scientific">Absidia repens</name>
    <dbReference type="NCBI Taxonomy" id="90262"/>
    <lineage>
        <taxon>Eukaryota</taxon>
        <taxon>Fungi</taxon>
        <taxon>Fungi incertae sedis</taxon>
        <taxon>Mucoromycota</taxon>
        <taxon>Mucoromycotina</taxon>
        <taxon>Mucoromycetes</taxon>
        <taxon>Mucorales</taxon>
        <taxon>Cunninghamellaceae</taxon>
        <taxon>Absidia</taxon>
    </lineage>
</organism>
<dbReference type="PANTHER" id="PTHR45718:SF4">
    <property type="entry name" value="TRANSCRIPTIONAL ACTIVATOR CUBITUS INTERRUPTUS"/>
    <property type="match status" value="1"/>
</dbReference>
<dbReference type="GO" id="GO:0000978">
    <property type="term" value="F:RNA polymerase II cis-regulatory region sequence-specific DNA binding"/>
    <property type="evidence" value="ECO:0007669"/>
    <property type="project" value="TreeGrafter"/>
</dbReference>
<evidence type="ECO:0000259" key="8">
    <source>
        <dbReference type="PROSITE" id="PS50157"/>
    </source>
</evidence>
<feature type="domain" description="C2H2-type" evidence="8">
    <location>
        <begin position="85"/>
        <end position="114"/>
    </location>
</feature>